<evidence type="ECO:0000256" key="6">
    <source>
        <dbReference type="SAM" id="MobiDB-lite"/>
    </source>
</evidence>
<dbReference type="PANTHER" id="PTHR43649">
    <property type="entry name" value="ARABINOSE-BINDING PROTEIN-RELATED"/>
    <property type="match status" value="1"/>
</dbReference>
<dbReference type="AlphaFoldDB" id="A0A369NVA5"/>
<evidence type="ECO:0000256" key="1">
    <source>
        <dbReference type="ARBA" id="ARBA00022475"/>
    </source>
</evidence>
<name>A0A369NVA5_9ACTN</name>
<gene>
    <name evidence="7" type="ORF">C1850_10875</name>
</gene>
<proteinExistence type="predicted"/>
<dbReference type="RefSeq" id="WP_114549696.1">
    <property type="nucleotide sequence ID" value="NZ_PPUT01000038.1"/>
</dbReference>
<dbReference type="InterPro" id="IPR006059">
    <property type="entry name" value="SBP"/>
</dbReference>
<keyword evidence="3" id="KW-0472">Membrane</keyword>
<keyword evidence="4" id="KW-0564">Palmitate</keyword>
<evidence type="ECO:0000256" key="2">
    <source>
        <dbReference type="ARBA" id="ARBA00022729"/>
    </source>
</evidence>
<dbReference type="InterPro" id="IPR050490">
    <property type="entry name" value="Bact_solute-bd_prot1"/>
</dbReference>
<keyword evidence="5" id="KW-0449">Lipoprotein</keyword>
<evidence type="ECO:0000256" key="4">
    <source>
        <dbReference type="ARBA" id="ARBA00023139"/>
    </source>
</evidence>
<keyword evidence="1" id="KW-1003">Cell membrane</keyword>
<dbReference type="Gene3D" id="3.40.190.10">
    <property type="entry name" value="Periplasmic binding protein-like II"/>
    <property type="match status" value="1"/>
</dbReference>
<dbReference type="SUPFAM" id="SSF53850">
    <property type="entry name" value="Periplasmic binding protein-like II"/>
    <property type="match status" value="1"/>
</dbReference>
<dbReference type="EMBL" id="PPUT01000038">
    <property type="protein sequence ID" value="RDC41903.1"/>
    <property type="molecule type" value="Genomic_DNA"/>
</dbReference>
<evidence type="ECO:0000313" key="8">
    <source>
        <dbReference type="Proteomes" id="UP000253805"/>
    </source>
</evidence>
<accession>A0A369NVA5</accession>
<sequence length="472" mass="51806">MSSESRRTHRRMIEPALSPTQSVAPPIPRRGMTRRAFCAGAAFLAAAGALPLAGCSSLPFTGAAPVRLVVKVPRTGHDVVFDDSISQVEMVIQGMADEFQRTYARPVDVEVIVFEQNQYDEAVEGSFDTDKSPDVLYGDYFNISTYIRTGRVVPLDDVATPAIRDDLFDDLWNMGVVEGRAYMMPYLARQNVLAYNKEMFRNAGLGEFIAEGEITAWSLSEWTRILDALSASLPEGSFPMMMYAGSSQGDTHIVTLLRSAGSDIYDEAGRFNLSAPEGVSALRWIQDGVGRGWFPPHAENLEIEDCSSLFRQGQLAIYMVNNASITRYGDAVGLVNFPGPDADGSATAFASGFQIFDNGDAEKLQVARDFLSFVYGDGHWLDYAAGAIPASKRVSDRYGADIPFYDLFRANAGNVWDFTGNNPDTQTVREIFYTGIHDLLMGKTTPEGCAAFLDERCNAAIDEGWAKSQLHE</sequence>
<dbReference type="Pfam" id="PF01547">
    <property type="entry name" value="SBP_bac_1"/>
    <property type="match status" value="1"/>
</dbReference>
<protein>
    <recommendedName>
        <fullName evidence="9">Extracellular solute-binding protein</fullName>
    </recommendedName>
</protein>
<evidence type="ECO:0000256" key="3">
    <source>
        <dbReference type="ARBA" id="ARBA00023136"/>
    </source>
</evidence>
<evidence type="ECO:0008006" key="9">
    <source>
        <dbReference type="Google" id="ProtNLM"/>
    </source>
</evidence>
<dbReference type="InterPro" id="IPR006311">
    <property type="entry name" value="TAT_signal"/>
</dbReference>
<dbReference type="Proteomes" id="UP000253805">
    <property type="component" value="Unassembled WGS sequence"/>
</dbReference>
<organism evidence="7 8">
    <name type="scientific">Adlercreutzia equolifaciens subsp. celatus</name>
    <dbReference type="NCBI Taxonomy" id="394340"/>
    <lineage>
        <taxon>Bacteria</taxon>
        <taxon>Bacillati</taxon>
        <taxon>Actinomycetota</taxon>
        <taxon>Coriobacteriia</taxon>
        <taxon>Eggerthellales</taxon>
        <taxon>Eggerthellaceae</taxon>
        <taxon>Adlercreutzia</taxon>
    </lineage>
</organism>
<reference evidence="7 8" key="1">
    <citation type="journal article" date="2018" name="Elife">
        <title>Discovery and characterization of a prevalent human gut bacterial enzyme sufficient for the inactivation of a family of plant toxins.</title>
        <authorList>
            <person name="Koppel N."/>
            <person name="Bisanz J.E."/>
            <person name="Pandelia M.E."/>
            <person name="Turnbaugh P.J."/>
            <person name="Balskus E.P."/>
        </authorList>
    </citation>
    <scope>NUCLEOTIDE SEQUENCE [LARGE SCALE GENOMIC DNA]</scope>
    <source>
        <strain evidence="7 8">OB21 GAM 11</strain>
    </source>
</reference>
<dbReference type="PANTHER" id="PTHR43649:SF33">
    <property type="entry name" value="POLYGALACTURONAN_RHAMNOGALACTURONAN-BINDING PROTEIN YTCQ"/>
    <property type="match status" value="1"/>
</dbReference>
<evidence type="ECO:0000256" key="5">
    <source>
        <dbReference type="ARBA" id="ARBA00023288"/>
    </source>
</evidence>
<keyword evidence="2" id="KW-0732">Signal</keyword>
<feature type="region of interest" description="Disordered" evidence="6">
    <location>
        <begin position="1"/>
        <end position="28"/>
    </location>
</feature>
<comment type="caution">
    <text evidence="7">The sequence shown here is derived from an EMBL/GenBank/DDBJ whole genome shotgun (WGS) entry which is preliminary data.</text>
</comment>
<dbReference type="PROSITE" id="PS51318">
    <property type="entry name" value="TAT"/>
    <property type="match status" value="1"/>
</dbReference>
<evidence type="ECO:0000313" key="7">
    <source>
        <dbReference type="EMBL" id="RDC41903.1"/>
    </source>
</evidence>